<dbReference type="EMBL" id="AP012338">
    <property type="protein sequence ID" value="BAM04031.1"/>
    <property type="molecule type" value="Genomic_DNA"/>
</dbReference>
<evidence type="ECO:0000313" key="3">
    <source>
        <dbReference type="Proteomes" id="UP000007881"/>
    </source>
</evidence>
<evidence type="ECO:0000256" key="1">
    <source>
        <dbReference type="ARBA" id="ARBA00007274"/>
    </source>
</evidence>
<organism evidence="2 3">
    <name type="scientific">Phycisphaera mikurensis (strain NBRC 102666 / KCTC 22515 / FYK2301M01)</name>
    <dbReference type="NCBI Taxonomy" id="1142394"/>
    <lineage>
        <taxon>Bacteria</taxon>
        <taxon>Pseudomonadati</taxon>
        <taxon>Planctomycetota</taxon>
        <taxon>Phycisphaerae</taxon>
        <taxon>Phycisphaerales</taxon>
        <taxon>Phycisphaeraceae</taxon>
        <taxon>Phycisphaera</taxon>
    </lineage>
</organism>
<dbReference type="RefSeq" id="WP_014437249.1">
    <property type="nucleotide sequence ID" value="NC_017080.1"/>
</dbReference>
<reference evidence="2 3" key="1">
    <citation type="submission" date="2012-02" db="EMBL/GenBank/DDBJ databases">
        <title>Complete genome sequence of Phycisphaera mikurensis NBRC 102666.</title>
        <authorList>
            <person name="Ankai A."/>
            <person name="Hosoyama A."/>
            <person name="Terui Y."/>
            <person name="Sekine M."/>
            <person name="Fukai R."/>
            <person name="Kato Y."/>
            <person name="Nakamura S."/>
            <person name="Yamada-Narita S."/>
            <person name="Kawakoshi A."/>
            <person name="Fukunaga Y."/>
            <person name="Yamazaki S."/>
            <person name="Fujita N."/>
        </authorList>
    </citation>
    <scope>NUCLEOTIDE SEQUENCE [LARGE SCALE GENOMIC DNA]</scope>
    <source>
        <strain evidence="3">NBRC 102666 / KCTC 22515 / FYK2301M01</strain>
    </source>
</reference>
<accession>I0IFJ3</accession>
<protein>
    <submittedName>
        <fullName evidence="2">Putative acetyltransferase</fullName>
        <ecNumber evidence="2">2.3.1.-</ecNumber>
    </submittedName>
</protein>
<evidence type="ECO:0000313" key="2">
    <source>
        <dbReference type="EMBL" id="BAM04031.1"/>
    </source>
</evidence>
<sequence>MERPGASAKPPRVHATAMVEEGVGLGPGTSVWDNVHVRGPGTRLGADCIVGGKTLIAYGVTIGNRCKINSNCYLCNGVTLGDAVMLGAGTTFTNDRFPRACEPDGLTLRGSEPDAHTLETTVGEGATTGAGVTIGPGLAIGRYAMIGMAAVVTRDVADFHLVVGSPARPVGAVCRCGPPLFRGDPADASHAGEHVCGSCSRRYTNRGGRIREIQVVDTPA</sequence>
<name>I0IFJ3_PHYMF</name>
<dbReference type="InterPro" id="IPR011004">
    <property type="entry name" value="Trimer_LpxA-like_sf"/>
</dbReference>
<dbReference type="HOGENOM" id="CLU_051638_9_1_0"/>
<dbReference type="GO" id="GO:0016746">
    <property type="term" value="F:acyltransferase activity"/>
    <property type="evidence" value="ECO:0007669"/>
    <property type="project" value="UniProtKB-KW"/>
</dbReference>
<dbReference type="eggNOG" id="COG0110">
    <property type="taxonomic scope" value="Bacteria"/>
</dbReference>
<dbReference type="InterPro" id="IPR050179">
    <property type="entry name" value="Trans_hexapeptide_repeat"/>
</dbReference>
<keyword evidence="2" id="KW-0808">Transferase</keyword>
<dbReference type="AlphaFoldDB" id="I0IFJ3"/>
<dbReference type="STRING" id="1142394.PSMK_18720"/>
<dbReference type="Gene3D" id="2.160.10.10">
    <property type="entry name" value="Hexapeptide repeat proteins"/>
    <property type="match status" value="1"/>
</dbReference>
<dbReference type="PANTHER" id="PTHR43300">
    <property type="entry name" value="ACETYLTRANSFERASE"/>
    <property type="match status" value="1"/>
</dbReference>
<dbReference type="EC" id="2.3.1.-" evidence="2"/>
<keyword evidence="3" id="KW-1185">Reference proteome</keyword>
<proteinExistence type="inferred from homology"/>
<comment type="similarity">
    <text evidence="1">Belongs to the transferase hexapeptide repeat family.</text>
</comment>
<dbReference type="Proteomes" id="UP000007881">
    <property type="component" value="Chromosome"/>
</dbReference>
<dbReference type="InterPro" id="IPR001451">
    <property type="entry name" value="Hexapep"/>
</dbReference>
<gene>
    <name evidence="2" type="ordered locus">PSMK_18720</name>
</gene>
<dbReference type="CDD" id="cd03358">
    <property type="entry name" value="LbH_WxcM_N_like"/>
    <property type="match status" value="1"/>
</dbReference>
<dbReference type="Pfam" id="PF00132">
    <property type="entry name" value="Hexapep"/>
    <property type="match status" value="1"/>
</dbReference>
<dbReference type="KEGG" id="phm:PSMK_18720"/>
<dbReference type="SUPFAM" id="SSF51161">
    <property type="entry name" value="Trimeric LpxA-like enzymes"/>
    <property type="match status" value="1"/>
</dbReference>
<dbReference type="PANTHER" id="PTHR43300:SF4">
    <property type="entry name" value="ACYL-[ACYL-CARRIER-PROTEIN]--UDP-N-ACETYLGLUCOSAMINE O-ACYLTRANSFERASE"/>
    <property type="match status" value="1"/>
</dbReference>
<keyword evidence="2" id="KW-0012">Acyltransferase</keyword>